<evidence type="ECO:0000256" key="5">
    <source>
        <dbReference type="ARBA" id="ARBA00023136"/>
    </source>
</evidence>
<dbReference type="Proteomes" id="UP000240419">
    <property type="component" value="Unassembled WGS sequence"/>
</dbReference>
<dbReference type="Pfam" id="PF01594">
    <property type="entry name" value="AI-2E_transport"/>
    <property type="match status" value="1"/>
</dbReference>
<comment type="similarity">
    <text evidence="2">Belongs to the autoinducer-2 exporter (AI-2E) (TC 2.A.86) family.</text>
</comment>
<feature type="transmembrane region" description="Helical" evidence="7">
    <location>
        <begin position="198"/>
        <end position="219"/>
    </location>
</feature>
<evidence type="ECO:0000256" key="6">
    <source>
        <dbReference type="SAM" id="MobiDB-lite"/>
    </source>
</evidence>
<name>A0A2P7UM21_9BACL</name>
<evidence type="ECO:0000256" key="3">
    <source>
        <dbReference type="ARBA" id="ARBA00022692"/>
    </source>
</evidence>
<feature type="transmembrane region" description="Helical" evidence="7">
    <location>
        <begin position="294"/>
        <end position="324"/>
    </location>
</feature>
<evidence type="ECO:0000256" key="2">
    <source>
        <dbReference type="ARBA" id="ARBA00009773"/>
    </source>
</evidence>
<dbReference type="PANTHER" id="PTHR21716:SF62">
    <property type="entry name" value="TRANSPORT PROTEIN YDBI-RELATED"/>
    <property type="match status" value="1"/>
</dbReference>
<evidence type="ECO:0000256" key="1">
    <source>
        <dbReference type="ARBA" id="ARBA00004141"/>
    </source>
</evidence>
<comment type="subcellular location">
    <subcellularLocation>
        <location evidence="1">Membrane</location>
        <topology evidence="1">Multi-pass membrane protein</topology>
    </subcellularLocation>
</comment>
<dbReference type="OrthoDB" id="9772136at2"/>
<dbReference type="GO" id="GO:0016020">
    <property type="term" value="C:membrane"/>
    <property type="evidence" value="ECO:0007669"/>
    <property type="project" value="UniProtKB-SubCell"/>
</dbReference>
<keyword evidence="4 7" id="KW-1133">Transmembrane helix</keyword>
<gene>
    <name evidence="8" type="ORF">C7R93_25915</name>
</gene>
<organism evidence="8 9">
    <name type="scientific">Brevibacillus fortis</name>
    <dbReference type="NCBI Taxonomy" id="2126352"/>
    <lineage>
        <taxon>Bacteria</taxon>
        <taxon>Bacillati</taxon>
        <taxon>Bacillota</taxon>
        <taxon>Bacilli</taxon>
        <taxon>Bacillales</taxon>
        <taxon>Paenibacillaceae</taxon>
        <taxon>Brevibacillus</taxon>
    </lineage>
</organism>
<feature type="transmembrane region" description="Helical" evidence="7">
    <location>
        <begin position="225"/>
        <end position="245"/>
    </location>
</feature>
<feature type="transmembrane region" description="Helical" evidence="7">
    <location>
        <begin position="144"/>
        <end position="161"/>
    </location>
</feature>
<keyword evidence="3 7" id="KW-0812">Transmembrane</keyword>
<evidence type="ECO:0000313" key="8">
    <source>
        <dbReference type="EMBL" id="PSJ87853.1"/>
    </source>
</evidence>
<evidence type="ECO:0000313" key="9">
    <source>
        <dbReference type="Proteomes" id="UP000240419"/>
    </source>
</evidence>
<protein>
    <submittedName>
        <fullName evidence="8">AI-2E family transporter</fullName>
    </submittedName>
</protein>
<dbReference type="PANTHER" id="PTHR21716">
    <property type="entry name" value="TRANSMEMBRANE PROTEIN"/>
    <property type="match status" value="1"/>
</dbReference>
<dbReference type="GO" id="GO:0055085">
    <property type="term" value="P:transmembrane transport"/>
    <property type="evidence" value="ECO:0007669"/>
    <property type="project" value="TreeGrafter"/>
</dbReference>
<dbReference type="RefSeq" id="WP_106841498.1">
    <property type="nucleotide sequence ID" value="NZ_JBCNIW010000055.1"/>
</dbReference>
<proteinExistence type="inferred from homology"/>
<evidence type="ECO:0000256" key="4">
    <source>
        <dbReference type="ARBA" id="ARBA00022989"/>
    </source>
</evidence>
<sequence length="364" mass="41094">MNFFAAALQKPDVRRFGILALFCLLLYSLGSMLNMVLLTFLVTYLMNRLHQYLTRLTHKVVPIHPKLILIFLYILLTFFLVVGGMKAIPALIHQTGQLFHVIEQVYHQNQHNEFAPYLMSIVGKLDMKGIVQGSLDFLAVVRNVGFNVFLAIILSLFFLLGKDNVVAFTAQFRTSKLSWLYNEIAYFSQKFILTFGKVIETQLLIALFNTTFTVIGLWIMGFPNLLGLAIMVFILGLIPVAGVAISLIPLSAIAFSVGGIATVVYLLIFIMVIHALEAYVLNPRLMATKTHLPIFYTFVVLIFSEHFFGVWGLIVGIPSFVFLLDILEVKKMEQPPSKNKSVPKDVRDVQVNTQRMNTIEKEPS</sequence>
<dbReference type="InterPro" id="IPR002549">
    <property type="entry name" value="AI-2E-like"/>
</dbReference>
<feature type="region of interest" description="Disordered" evidence="6">
    <location>
        <begin position="335"/>
        <end position="364"/>
    </location>
</feature>
<keyword evidence="5 7" id="KW-0472">Membrane</keyword>
<dbReference type="EMBL" id="PXZM01000047">
    <property type="protein sequence ID" value="PSJ87853.1"/>
    <property type="molecule type" value="Genomic_DNA"/>
</dbReference>
<feature type="transmembrane region" description="Helical" evidence="7">
    <location>
        <begin position="252"/>
        <end position="274"/>
    </location>
</feature>
<feature type="transmembrane region" description="Helical" evidence="7">
    <location>
        <begin position="18"/>
        <end position="46"/>
    </location>
</feature>
<comment type="caution">
    <text evidence="8">The sequence shown here is derived from an EMBL/GenBank/DDBJ whole genome shotgun (WGS) entry which is preliminary data.</text>
</comment>
<accession>A0A2P7UM21</accession>
<evidence type="ECO:0000256" key="7">
    <source>
        <dbReference type="SAM" id="Phobius"/>
    </source>
</evidence>
<keyword evidence="9" id="KW-1185">Reference proteome</keyword>
<reference evidence="8 9" key="1">
    <citation type="submission" date="2018-03" db="EMBL/GenBank/DDBJ databases">
        <title>Brevisbacillus phylogenomics.</title>
        <authorList>
            <person name="Dunlap C."/>
        </authorList>
    </citation>
    <scope>NUCLEOTIDE SEQUENCE [LARGE SCALE GENOMIC DNA]</scope>
    <source>
        <strain evidence="8 9">NRRL NRS-1210</strain>
    </source>
</reference>
<dbReference type="AlphaFoldDB" id="A0A2P7UM21"/>
<feature type="transmembrane region" description="Helical" evidence="7">
    <location>
        <begin position="67"/>
        <end position="88"/>
    </location>
</feature>